<reference evidence="4 5" key="1">
    <citation type="submission" date="2018-08" db="EMBL/GenBank/DDBJ databases">
        <title>Neisseria zalophi ATCC BAA-2455 complete genome.</title>
        <authorList>
            <person name="Veseli I.A."/>
            <person name="Buttler R."/>
            <person name="Mascarenhas dos Santos A.C."/>
            <person name="Pombert J.-F."/>
        </authorList>
    </citation>
    <scope>NUCLEOTIDE SEQUENCE [LARGE SCALE GENOMIC DNA]</scope>
    <source>
        <strain evidence="4 5">ATCC BAA-2455</strain>
    </source>
</reference>
<sequence>MTKETALGAALKTAVQTMSKKKQTDMIADYIYNKYDVFKRFKPLALGIDQDLVTALPQFDPALIARVLANHCRRPRYLKALARGGKRFDLNNRFKGEVSAEEQAIAQQHPAVQQALAAQAERKAAKEKQVEQGSDAAATDVDVKDETENKAADQA</sequence>
<dbReference type="AlphaFoldDB" id="A0A5J6PVE3"/>
<dbReference type="Proteomes" id="UP000325713">
    <property type="component" value="Chromosome"/>
</dbReference>
<keyword evidence="1" id="KW-0694">RNA-binding</keyword>
<evidence type="ECO:0000256" key="1">
    <source>
        <dbReference type="ARBA" id="ARBA00022884"/>
    </source>
</evidence>
<dbReference type="InterPro" id="IPR036442">
    <property type="entry name" value="ProQ/FinO_sf"/>
</dbReference>
<keyword evidence="5" id="KW-1185">Reference proteome</keyword>
<dbReference type="SMART" id="SM00945">
    <property type="entry name" value="ProQ"/>
    <property type="match status" value="1"/>
</dbReference>
<evidence type="ECO:0000259" key="3">
    <source>
        <dbReference type="SMART" id="SM00945"/>
    </source>
</evidence>
<dbReference type="RefSeq" id="WP_151052351.1">
    <property type="nucleotide sequence ID" value="NZ_CP031700.1"/>
</dbReference>
<dbReference type="InterPro" id="IPR016103">
    <property type="entry name" value="ProQ/FinO"/>
</dbReference>
<dbReference type="KEGG" id="nzl:D0T92_09650"/>
<dbReference type="EMBL" id="CP031700">
    <property type="protein sequence ID" value="QEY26768.1"/>
    <property type="molecule type" value="Genomic_DNA"/>
</dbReference>
<evidence type="ECO:0000313" key="4">
    <source>
        <dbReference type="EMBL" id="QEY26768.1"/>
    </source>
</evidence>
<dbReference type="SUPFAM" id="SSF48657">
    <property type="entry name" value="FinO-like"/>
    <property type="match status" value="1"/>
</dbReference>
<dbReference type="GO" id="GO:0003723">
    <property type="term" value="F:RNA binding"/>
    <property type="evidence" value="ECO:0007669"/>
    <property type="project" value="UniProtKB-KW"/>
</dbReference>
<dbReference type="Pfam" id="PF04352">
    <property type="entry name" value="ProQ"/>
    <property type="match status" value="1"/>
</dbReference>
<gene>
    <name evidence="4" type="ORF">D0T92_09650</name>
</gene>
<feature type="region of interest" description="Disordered" evidence="2">
    <location>
        <begin position="112"/>
        <end position="155"/>
    </location>
</feature>
<proteinExistence type="predicted"/>
<dbReference type="Gene3D" id="1.10.1710.10">
    <property type="entry name" value="ProQ/FinO domain"/>
    <property type="match status" value="1"/>
</dbReference>
<feature type="domain" description="ProQ/FinO" evidence="3">
    <location>
        <begin position="21"/>
        <end position="128"/>
    </location>
</feature>
<accession>A0A5J6PVE3</accession>
<protein>
    <submittedName>
        <fullName evidence="4">Osmoprotectant transport activator ProQ</fullName>
    </submittedName>
</protein>
<organism evidence="4 5">
    <name type="scientific">Neisseria zalophi</name>
    <dbReference type="NCBI Taxonomy" id="640030"/>
    <lineage>
        <taxon>Bacteria</taxon>
        <taxon>Pseudomonadati</taxon>
        <taxon>Pseudomonadota</taxon>
        <taxon>Betaproteobacteria</taxon>
        <taxon>Neisseriales</taxon>
        <taxon>Neisseriaceae</taxon>
        <taxon>Neisseria</taxon>
    </lineage>
</organism>
<feature type="compositionally biased region" description="Basic and acidic residues" evidence="2">
    <location>
        <begin position="120"/>
        <end position="130"/>
    </location>
</feature>
<dbReference type="OrthoDB" id="9180746at2"/>
<name>A0A5J6PVE3_9NEIS</name>
<feature type="compositionally biased region" description="Basic and acidic residues" evidence="2">
    <location>
        <begin position="141"/>
        <end position="155"/>
    </location>
</feature>
<evidence type="ECO:0000313" key="5">
    <source>
        <dbReference type="Proteomes" id="UP000325713"/>
    </source>
</evidence>
<evidence type="ECO:0000256" key="2">
    <source>
        <dbReference type="SAM" id="MobiDB-lite"/>
    </source>
</evidence>